<evidence type="ECO:0000313" key="8">
    <source>
        <dbReference type="Proteomes" id="UP001550739"/>
    </source>
</evidence>
<keyword evidence="2" id="KW-0677">Repeat</keyword>
<dbReference type="EMBL" id="JBEZVE010000003">
    <property type="protein sequence ID" value="MEU3780067.1"/>
    <property type="molecule type" value="Genomic_DNA"/>
</dbReference>
<feature type="compositionally biased region" description="Gly residues" evidence="3">
    <location>
        <begin position="436"/>
        <end position="449"/>
    </location>
</feature>
<comment type="caution">
    <text evidence="7">The sequence shown here is derived from an EMBL/GenBank/DDBJ whole genome shotgun (WGS) entry which is preliminary data.</text>
</comment>
<dbReference type="InterPro" id="IPR032109">
    <property type="entry name" value="Big_3_5"/>
</dbReference>
<feature type="compositionally biased region" description="Low complexity" evidence="3">
    <location>
        <begin position="404"/>
        <end position="435"/>
    </location>
</feature>
<name>A0ABV2ZBZ2_9ACTN</name>
<evidence type="ECO:0000256" key="2">
    <source>
        <dbReference type="ARBA" id="ARBA00022737"/>
    </source>
</evidence>
<organism evidence="7 8">
    <name type="scientific">Streptomyces sp. 900129855</name>
    <dbReference type="NCBI Taxonomy" id="3155129"/>
    <lineage>
        <taxon>Bacteria</taxon>
        <taxon>Bacillati</taxon>
        <taxon>Actinomycetota</taxon>
        <taxon>Actinomycetes</taxon>
        <taxon>Kitasatosporales</taxon>
        <taxon>Streptomycetaceae</taxon>
        <taxon>Streptomyces</taxon>
    </lineage>
</organism>
<accession>A0ABV2ZBZ2</accession>
<dbReference type="Pfam" id="PF16640">
    <property type="entry name" value="Big_3_5"/>
    <property type="match status" value="1"/>
</dbReference>
<feature type="signal peptide" evidence="5">
    <location>
        <begin position="1"/>
        <end position="37"/>
    </location>
</feature>
<dbReference type="InterPro" id="IPR013783">
    <property type="entry name" value="Ig-like_fold"/>
</dbReference>
<dbReference type="InterPro" id="IPR006970">
    <property type="entry name" value="PT"/>
</dbReference>
<keyword evidence="4" id="KW-1133">Transmembrane helix</keyword>
<evidence type="ECO:0000259" key="6">
    <source>
        <dbReference type="Pfam" id="PF16640"/>
    </source>
</evidence>
<sequence length="494" mass="49918">MTVPQPFRRTAAVLAACALLALGLVTLAVTQSQPARAASVGAFTMTPGTGKLSATQPIAGSLTIPGKCPDVTLEDVNWNSALNLYVVKADGTEQLALRGVTDKAPYSAATSTLSLAAADNPGLFVAPLTDIITGDGTYELRLRCVDNFDYAVAPDSIVPGDPYWSQKITVTGDDWAVGEGAKATSVTLVAAPGDIEPGEEVTLTATVSPAEATGKVTFLDGTTSLGETTVAGGRAELRTKALTQGRHDLTARFTPADATRWGASEAAAATVLVYPADYEIHDAADKRLAVEPQLQRGQTVKLIVRGCTAGTTYAMKLSGNDAAFAAATADASGVATWPTLTVPDDAVAGRASWTFTAAGKNCRTNGGVGVDFTTASFTVPEPSGSPSPTGSADPSADPTDDPTDAPTDQPTDQPTDAPTDGTGDTAGTTSGTTSGATGGAGTGGTSTTGGGLASTGSEIALFSGIGAVVLCTAGILFVRFGRRRGLLHFGEPRA</sequence>
<keyword evidence="1 5" id="KW-0732">Signal</keyword>
<evidence type="ECO:0000313" key="7">
    <source>
        <dbReference type="EMBL" id="MEU3780067.1"/>
    </source>
</evidence>
<keyword evidence="8" id="KW-1185">Reference proteome</keyword>
<evidence type="ECO:0000256" key="1">
    <source>
        <dbReference type="ARBA" id="ARBA00022729"/>
    </source>
</evidence>
<dbReference type="Pfam" id="PF04886">
    <property type="entry name" value="PT"/>
    <property type="match status" value="1"/>
</dbReference>
<dbReference type="Proteomes" id="UP001550739">
    <property type="component" value="Unassembled WGS sequence"/>
</dbReference>
<feature type="transmembrane region" description="Helical" evidence="4">
    <location>
        <begin position="459"/>
        <end position="478"/>
    </location>
</feature>
<dbReference type="RefSeq" id="WP_361701208.1">
    <property type="nucleotide sequence ID" value="NZ_JBEZVE010000003.1"/>
</dbReference>
<keyword evidence="4" id="KW-0472">Membrane</keyword>
<protein>
    <submittedName>
        <fullName evidence="7">Ig-like domain repeat protein</fullName>
    </submittedName>
</protein>
<evidence type="ECO:0000256" key="5">
    <source>
        <dbReference type="SAM" id="SignalP"/>
    </source>
</evidence>
<feature type="chain" id="PRO_5046357507" evidence="5">
    <location>
        <begin position="38"/>
        <end position="494"/>
    </location>
</feature>
<evidence type="ECO:0000256" key="3">
    <source>
        <dbReference type="SAM" id="MobiDB-lite"/>
    </source>
</evidence>
<reference evidence="7 8" key="1">
    <citation type="submission" date="2024-06" db="EMBL/GenBank/DDBJ databases">
        <title>The Natural Products Discovery Center: Release of the First 8490 Sequenced Strains for Exploring Actinobacteria Biosynthetic Diversity.</title>
        <authorList>
            <person name="Kalkreuter E."/>
            <person name="Kautsar S.A."/>
            <person name="Yang D."/>
            <person name="Bader C.D."/>
            <person name="Teijaro C.N."/>
            <person name="Fluegel L."/>
            <person name="Davis C.M."/>
            <person name="Simpson J.R."/>
            <person name="Lauterbach L."/>
            <person name="Steele A.D."/>
            <person name="Gui C."/>
            <person name="Meng S."/>
            <person name="Li G."/>
            <person name="Viehrig K."/>
            <person name="Ye F."/>
            <person name="Su P."/>
            <person name="Kiefer A.F."/>
            <person name="Nichols A."/>
            <person name="Cepeda A.J."/>
            <person name="Yan W."/>
            <person name="Fan B."/>
            <person name="Jiang Y."/>
            <person name="Adhikari A."/>
            <person name="Zheng C.-J."/>
            <person name="Schuster L."/>
            <person name="Cowan T.M."/>
            <person name="Smanski M.J."/>
            <person name="Chevrette M.G."/>
            <person name="De Carvalho L.P.S."/>
            <person name="Shen B."/>
        </authorList>
    </citation>
    <scope>NUCLEOTIDE SEQUENCE [LARGE SCALE GENOMIC DNA]</scope>
    <source>
        <strain evidence="7 8">NPDC033843</strain>
    </source>
</reference>
<dbReference type="Gene3D" id="2.60.40.10">
    <property type="entry name" value="Immunoglobulins"/>
    <property type="match status" value="1"/>
</dbReference>
<feature type="region of interest" description="Disordered" evidence="3">
    <location>
        <begin position="373"/>
        <end position="449"/>
    </location>
</feature>
<feature type="compositionally biased region" description="Low complexity" evidence="3">
    <location>
        <begin position="382"/>
        <end position="397"/>
    </location>
</feature>
<evidence type="ECO:0000256" key="4">
    <source>
        <dbReference type="SAM" id="Phobius"/>
    </source>
</evidence>
<gene>
    <name evidence="7" type="ORF">AB0E89_05655</name>
</gene>
<proteinExistence type="predicted"/>
<feature type="domain" description="Bacterial Ig-like" evidence="6">
    <location>
        <begin position="189"/>
        <end position="273"/>
    </location>
</feature>
<keyword evidence="4" id="KW-0812">Transmembrane</keyword>